<reference evidence="7 8" key="1">
    <citation type="journal article" date="2013" name="Proc. Natl. Acad. Sci. U.S.A.">
        <title>The king cobra genome reveals dynamic gene evolution and adaptation in the snake venom system.</title>
        <authorList>
            <person name="Vonk F.J."/>
            <person name="Casewell N.R."/>
            <person name="Henkel C.V."/>
            <person name="Heimberg A.M."/>
            <person name="Jansen H.J."/>
            <person name="McCleary R.J."/>
            <person name="Kerkkamp H.M."/>
            <person name="Vos R.A."/>
            <person name="Guerreiro I."/>
            <person name="Calvete J.J."/>
            <person name="Wuster W."/>
            <person name="Woods A.E."/>
            <person name="Logan J.M."/>
            <person name="Harrison R.A."/>
            <person name="Castoe T.A."/>
            <person name="de Koning A.P."/>
            <person name="Pollock D.D."/>
            <person name="Yandell M."/>
            <person name="Calderon D."/>
            <person name="Renjifo C."/>
            <person name="Currier R.B."/>
            <person name="Salgado D."/>
            <person name="Pla D."/>
            <person name="Sanz L."/>
            <person name="Hyder A.S."/>
            <person name="Ribeiro J.M."/>
            <person name="Arntzen J.W."/>
            <person name="van den Thillart G.E."/>
            <person name="Boetzer M."/>
            <person name="Pirovano W."/>
            <person name="Dirks R.P."/>
            <person name="Spaink H.P."/>
            <person name="Duboule D."/>
            <person name="McGlinn E."/>
            <person name="Kini R.M."/>
            <person name="Richardson M.K."/>
        </authorList>
    </citation>
    <scope>NUCLEOTIDE SEQUENCE</scope>
    <source>
        <tissue evidence="7">Blood</tissue>
    </source>
</reference>
<dbReference type="InterPro" id="IPR013083">
    <property type="entry name" value="Znf_RING/FYVE/PHD"/>
</dbReference>
<dbReference type="Proteomes" id="UP000018936">
    <property type="component" value="Unassembled WGS sequence"/>
</dbReference>
<evidence type="ECO:0000256" key="5">
    <source>
        <dbReference type="ARBA" id="ARBA00022786"/>
    </source>
</evidence>
<comment type="caution">
    <text evidence="7">The sequence shown here is derived from an EMBL/GenBank/DDBJ whole genome shotgun (WGS) entry which is preliminary data.</text>
</comment>
<dbReference type="Pfam" id="PF04564">
    <property type="entry name" value="U-box"/>
    <property type="match status" value="1"/>
</dbReference>
<dbReference type="GO" id="GO:0071218">
    <property type="term" value="P:cellular response to misfolded protein"/>
    <property type="evidence" value="ECO:0007669"/>
    <property type="project" value="TreeGrafter"/>
</dbReference>
<proteinExistence type="predicted"/>
<keyword evidence="4" id="KW-0677">Repeat</keyword>
<evidence type="ECO:0000256" key="4">
    <source>
        <dbReference type="ARBA" id="ARBA00022737"/>
    </source>
</evidence>
<dbReference type="InterPro" id="IPR003613">
    <property type="entry name" value="Ubox_domain"/>
</dbReference>
<dbReference type="SUPFAM" id="SSF57850">
    <property type="entry name" value="RING/U-box"/>
    <property type="match status" value="1"/>
</dbReference>
<dbReference type="SMART" id="SM00504">
    <property type="entry name" value="Ubox"/>
    <property type="match status" value="1"/>
</dbReference>
<dbReference type="EMBL" id="AZIM01014518">
    <property type="protein sequence ID" value="ETE56690.1"/>
    <property type="molecule type" value="Genomic_DNA"/>
</dbReference>
<organism evidence="7 8">
    <name type="scientific">Ophiophagus hannah</name>
    <name type="common">King cobra</name>
    <name type="synonym">Naja hannah</name>
    <dbReference type="NCBI Taxonomy" id="8665"/>
    <lineage>
        <taxon>Eukaryota</taxon>
        <taxon>Metazoa</taxon>
        <taxon>Chordata</taxon>
        <taxon>Craniata</taxon>
        <taxon>Vertebrata</taxon>
        <taxon>Euteleostomi</taxon>
        <taxon>Lepidosauria</taxon>
        <taxon>Squamata</taxon>
        <taxon>Bifurcata</taxon>
        <taxon>Unidentata</taxon>
        <taxon>Episquamata</taxon>
        <taxon>Toxicofera</taxon>
        <taxon>Serpentes</taxon>
        <taxon>Colubroidea</taxon>
        <taxon>Elapidae</taxon>
        <taxon>Elapinae</taxon>
        <taxon>Ophiophagus</taxon>
    </lineage>
</organism>
<accession>V8N3G7</accession>
<protein>
    <recommendedName>
        <fullName evidence="2">RING-type E3 ubiquitin transferase</fullName>
        <ecNumber evidence="2">2.3.2.27</ecNumber>
    </recommendedName>
</protein>
<dbReference type="InterPro" id="IPR041312">
    <property type="entry name" value="CHIP_TPR_N"/>
</dbReference>
<keyword evidence="8" id="KW-1185">Reference proteome</keyword>
<evidence type="ECO:0000313" key="8">
    <source>
        <dbReference type="Proteomes" id="UP000018936"/>
    </source>
</evidence>
<feature type="non-terminal residue" evidence="7">
    <location>
        <position position="1"/>
    </location>
</feature>
<evidence type="ECO:0000256" key="1">
    <source>
        <dbReference type="ARBA" id="ARBA00000900"/>
    </source>
</evidence>
<dbReference type="GO" id="GO:0043161">
    <property type="term" value="P:proteasome-mediated ubiquitin-dependent protein catabolic process"/>
    <property type="evidence" value="ECO:0007669"/>
    <property type="project" value="TreeGrafter"/>
</dbReference>
<dbReference type="GO" id="GO:0051087">
    <property type="term" value="F:protein-folding chaperone binding"/>
    <property type="evidence" value="ECO:0007669"/>
    <property type="project" value="TreeGrafter"/>
</dbReference>
<dbReference type="GO" id="GO:0030018">
    <property type="term" value="C:Z disc"/>
    <property type="evidence" value="ECO:0007669"/>
    <property type="project" value="TreeGrafter"/>
</dbReference>
<keyword evidence="5" id="KW-0833">Ubl conjugation pathway</keyword>
<keyword evidence="3" id="KW-0808">Transferase</keyword>
<dbReference type="Gene3D" id="6.10.140.2020">
    <property type="match status" value="1"/>
</dbReference>
<feature type="non-terminal residue" evidence="7">
    <location>
        <position position="108"/>
    </location>
</feature>
<dbReference type="OrthoDB" id="629492at2759"/>
<evidence type="ECO:0000256" key="2">
    <source>
        <dbReference type="ARBA" id="ARBA00012483"/>
    </source>
</evidence>
<dbReference type="AlphaFoldDB" id="V8N3G7"/>
<dbReference type="Gene3D" id="3.30.40.10">
    <property type="entry name" value="Zinc/RING finger domain, C3HC4 (zinc finger)"/>
    <property type="match status" value="1"/>
</dbReference>
<gene>
    <name evidence="7" type="ORF">L345_17598</name>
</gene>
<comment type="catalytic activity">
    <reaction evidence="1">
        <text>S-ubiquitinyl-[E2 ubiquitin-conjugating enzyme]-L-cysteine + [acceptor protein]-L-lysine = [E2 ubiquitin-conjugating enzyme]-L-cysteine + N(6)-ubiquitinyl-[acceptor protein]-L-lysine.</text>
        <dbReference type="EC" id="2.3.2.27"/>
    </reaction>
</comment>
<dbReference type="PANTHER" id="PTHR46803">
    <property type="entry name" value="E3 UBIQUITIN-PROTEIN LIGASE CHIP"/>
    <property type="match status" value="1"/>
</dbReference>
<dbReference type="EC" id="2.3.2.27" evidence="2"/>
<evidence type="ECO:0000256" key="3">
    <source>
        <dbReference type="ARBA" id="ARBA00022679"/>
    </source>
</evidence>
<dbReference type="GO" id="GO:0045862">
    <property type="term" value="P:positive regulation of proteolysis"/>
    <property type="evidence" value="ECO:0007669"/>
    <property type="project" value="TreeGrafter"/>
</dbReference>
<evidence type="ECO:0000259" key="6">
    <source>
        <dbReference type="PROSITE" id="PS51698"/>
    </source>
</evidence>
<dbReference type="GO" id="GO:0006515">
    <property type="term" value="P:protein quality control for misfolded or incompletely synthesized proteins"/>
    <property type="evidence" value="ECO:0007669"/>
    <property type="project" value="TreeGrafter"/>
</dbReference>
<dbReference type="PROSITE" id="PS51698">
    <property type="entry name" value="U_BOX"/>
    <property type="match status" value="1"/>
</dbReference>
<evidence type="ECO:0000313" key="7">
    <source>
        <dbReference type="EMBL" id="ETE56690.1"/>
    </source>
</evidence>
<name>V8N3G7_OPHHA</name>
<feature type="domain" description="U-box" evidence="6">
    <location>
        <begin position="39"/>
        <end position="108"/>
    </location>
</feature>
<dbReference type="GO" id="GO:0000209">
    <property type="term" value="P:protein polyubiquitination"/>
    <property type="evidence" value="ECO:0007669"/>
    <property type="project" value="TreeGrafter"/>
</dbReference>
<sequence length="108" mass="12480">MDENRSRAQMANIKAKHEKYLADMDELFSQVDEKRKKRDIPDYLCGKISFELMREPCITPSGITYDRKDIEEHLQMGRGLDLGEMVCPAGSKLYRGMGREWSPVHSSI</sequence>
<dbReference type="GO" id="GO:0061630">
    <property type="term" value="F:ubiquitin protein ligase activity"/>
    <property type="evidence" value="ECO:0007669"/>
    <property type="project" value="UniProtKB-EC"/>
</dbReference>
<dbReference type="PANTHER" id="PTHR46803:SF2">
    <property type="entry name" value="E3 UBIQUITIN-PROTEIN LIGASE CHIP"/>
    <property type="match status" value="1"/>
</dbReference>
<dbReference type="Pfam" id="PF18391">
    <property type="entry name" value="CHIP_TPR_N"/>
    <property type="match status" value="1"/>
</dbReference>